<dbReference type="InterPro" id="IPR032474">
    <property type="entry name" value="Argonaute_N"/>
</dbReference>
<dbReference type="Pfam" id="PF16486">
    <property type="entry name" value="ArgoN"/>
    <property type="match status" value="1"/>
</dbReference>
<dbReference type="Gene3D" id="3.40.50.2300">
    <property type="match status" value="1"/>
</dbReference>
<dbReference type="SMART" id="SM00950">
    <property type="entry name" value="Piwi"/>
    <property type="match status" value="1"/>
</dbReference>
<comment type="caution">
    <text evidence="2">The sequence shown here is derived from an EMBL/GenBank/DDBJ whole genome shotgun (WGS) entry which is preliminary data.</text>
</comment>
<gene>
    <name evidence="2" type="primary">Ago2</name>
    <name evidence="2" type="ORF">Hypma_011431</name>
</gene>
<dbReference type="PANTHER" id="PTHR22891">
    <property type="entry name" value="EUKARYOTIC TRANSLATION INITIATION FACTOR 2C"/>
    <property type="match status" value="1"/>
</dbReference>
<organism evidence="2 3">
    <name type="scientific">Hypsizygus marmoreus</name>
    <name type="common">White beech mushroom</name>
    <name type="synonym">Agaricus marmoreus</name>
    <dbReference type="NCBI Taxonomy" id="39966"/>
    <lineage>
        <taxon>Eukaryota</taxon>
        <taxon>Fungi</taxon>
        <taxon>Dikarya</taxon>
        <taxon>Basidiomycota</taxon>
        <taxon>Agaricomycotina</taxon>
        <taxon>Agaricomycetes</taxon>
        <taxon>Agaricomycetidae</taxon>
        <taxon>Agaricales</taxon>
        <taxon>Tricholomatineae</taxon>
        <taxon>Lyophyllaceae</taxon>
        <taxon>Hypsizygus</taxon>
    </lineage>
</organism>
<evidence type="ECO:0000313" key="3">
    <source>
        <dbReference type="Proteomes" id="UP000076154"/>
    </source>
</evidence>
<dbReference type="OrthoDB" id="10252740at2759"/>
<dbReference type="InterPro" id="IPR045246">
    <property type="entry name" value="Piwi_ago-like"/>
</dbReference>
<proteinExistence type="predicted"/>
<dbReference type="Pfam" id="PF16488">
    <property type="entry name" value="ArgoL2"/>
    <property type="match status" value="1"/>
</dbReference>
<dbReference type="SUPFAM" id="SSF53098">
    <property type="entry name" value="Ribonuclease H-like"/>
    <property type="match status" value="1"/>
</dbReference>
<dbReference type="GO" id="GO:0003676">
    <property type="term" value="F:nucleic acid binding"/>
    <property type="evidence" value="ECO:0007669"/>
    <property type="project" value="InterPro"/>
</dbReference>
<dbReference type="InterPro" id="IPR032472">
    <property type="entry name" value="ArgoL2"/>
</dbReference>
<dbReference type="InterPro" id="IPR036085">
    <property type="entry name" value="PAZ_dom_sf"/>
</dbReference>
<dbReference type="SMART" id="SM01163">
    <property type="entry name" value="DUF1785"/>
    <property type="match status" value="1"/>
</dbReference>
<protein>
    <submittedName>
        <fullName evidence="2">Protein argonaute-2</fullName>
    </submittedName>
</protein>
<dbReference type="Pfam" id="PF08699">
    <property type="entry name" value="ArgoL1"/>
    <property type="match status" value="1"/>
</dbReference>
<dbReference type="Gene3D" id="3.30.420.10">
    <property type="entry name" value="Ribonuclease H-like superfamily/Ribonuclease H"/>
    <property type="match status" value="1"/>
</dbReference>
<dbReference type="Pfam" id="PF02171">
    <property type="entry name" value="Piwi"/>
    <property type="match status" value="1"/>
</dbReference>
<keyword evidence="3" id="KW-1185">Reference proteome</keyword>
<dbReference type="InterPro" id="IPR014811">
    <property type="entry name" value="ArgoL1"/>
</dbReference>
<sequence>MVGTSDFHTYLIFDSSRSPISVAIQPLWDVGTREFKIGKNKGTEILMRLQEVLHPEIFSPPGAYDGKKNLFSFKKYHITAQQFTVPWEGGQPKRPKDVSVKIVFVKQIDVRSLRNLMNGDPQSVLAEGEAATALNMLNLYVQSTPRMQDPRIHNAKSFFTPTNKRASDRIRPVELWRGYFQSVRPTFDRLLVNIDVTIGVVIPKGKLEQICADYLRVRNMREVRNPELGRLRLFLKGVKVEVDLPGHAGKRPRTIKDVVSKVGEIFFEKGGDRVSVADHFKRAHGVTIRPGSLGVKIGQDGLFPIDVCRTIQQLLKSRASPEIVREALDFSPPNPIERLNAIRAGWQQLRYAQSPFLLGAGISVKPEPLIARGRILPPPEIGFKTDKISLHQKRGQWDVMRQTLYFPAVLSNWAVVDFAGCDMKILNEFVRDLGRAMMERGMTVKEPHSIVRKPANYIKNVLEELARDAAGAQMLLVILPESAADIYRQVKRFGDITNGVVTQCVKWSGKLARDAQNKRCNQYHNNLILKINAKLGGLNCRPISATMAKLREVPTMVMGADVSHPAPGSMLPSIASLVASMDADMLRYVASIRVQETRTEMIQDLAAMFKAALITFRQKNNNYLPLRIMMFRDGVSEGEFMTVRDMEVDAMTPVVLELYQNGPKPELTFIVVGKRHHFRFFPMDNTSADSRGNGNLYPGFVVDRDITHPVFQDFYLQSQPGLKGTSRPSHYTVLKNNSHFTMDDLQQMAYALCHCYSRSTRAVKIPAPVYYADLVCRRAKFHFDDKVRDDASSEHSDEKPHLDFYKEHFEAINGRLKDMMYFV</sequence>
<evidence type="ECO:0000313" key="2">
    <source>
        <dbReference type="EMBL" id="RDB21330.1"/>
    </source>
</evidence>
<dbReference type="SUPFAM" id="SSF101690">
    <property type="entry name" value="PAZ domain"/>
    <property type="match status" value="1"/>
</dbReference>
<dbReference type="AlphaFoldDB" id="A0A369JJF5"/>
<dbReference type="STRING" id="39966.A0A369JJF5"/>
<dbReference type="InterPro" id="IPR036397">
    <property type="entry name" value="RNaseH_sf"/>
</dbReference>
<dbReference type="Gene3D" id="2.170.260.10">
    <property type="entry name" value="paz domain"/>
    <property type="match status" value="1"/>
</dbReference>
<dbReference type="InterPro" id="IPR012337">
    <property type="entry name" value="RNaseH-like_sf"/>
</dbReference>
<accession>A0A369JJF5</accession>
<dbReference type="InParanoid" id="A0A369JJF5"/>
<dbReference type="EMBL" id="LUEZ02000055">
    <property type="protein sequence ID" value="RDB21330.1"/>
    <property type="molecule type" value="Genomic_DNA"/>
</dbReference>
<feature type="domain" description="Piwi" evidence="1">
    <location>
        <begin position="474"/>
        <end position="784"/>
    </location>
</feature>
<name>A0A369JJF5_HYPMA</name>
<evidence type="ECO:0000259" key="1">
    <source>
        <dbReference type="PROSITE" id="PS50822"/>
    </source>
</evidence>
<dbReference type="CDD" id="cd04657">
    <property type="entry name" value="Piwi_ago-like"/>
    <property type="match status" value="1"/>
</dbReference>
<dbReference type="Proteomes" id="UP000076154">
    <property type="component" value="Unassembled WGS sequence"/>
</dbReference>
<reference evidence="2" key="1">
    <citation type="submission" date="2018-04" db="EMBL/GenBank/DDBJ databases">
        <title>Whole genome sequencing of Hypsizygus marmoreus.</title>
        <authorList>
            <person name="Choi I.-G."/>
            <person name="Min B."/>
            <person name="Kim J.-G."/>
            <person name="Kim S."/>
            <person name="Oh Y.-L."/>
            <person name="Kong W.-S."/>
            <person name="Park H."/>
            <person name="Jeong J."/>
            <person name="Song E.-S."/>
        </authorList>
    </citation>
    <scope>NUCLEOTIDE SEQUENCE [LARGE SCALE GENOMIC DNA]</scope>
    <source>
        <strain evidence="2">51987-8</strain>
    </source>
</reference>
<dbReference type="InterPro" id="IPR003165">
    <property type="entry name" value="Piwi"/>
</dbReference>
<dbReference type="PROSITE" id="PS50822">
    <property type="entry name" value="PIWI"/>
    <property type="match status" value="1"/>
</dbReference>